<feature type="domain" description="Carrier" evidence="6">
    <location>
        <begin position="1885"/>
        <end position="1961"/>
    </location>
</feature>
<dbReference type="Pfam" id="PF00668">
    <property type="entry name" value="Condensation"/>
    <property type="match status" value="3"/>
</dbReference>
<dbReference type="SUPFAM" id="SSF52777">
    <property type="entry name" value="CoA-dependent acyltransferases"/>
    <property type="match status" value="6"/>
</dbReference>
<dbReference type="InterPro" id="IPR042099">
    <property type="entry name" value="ANL_N_sf"/>
</dbReference>
<comment type="caution">
    <text evidence="7">The sequence shown here is derived from an EMBL/GenBank/DDBJ whole genome shotgun (WGS) entry which is preliminary data.</text>
</comment>
<feature type="compositionally biased region" description="Polar residues" evidence="5">
    <location>
        <begin position="22"/>
        <end position="33"/>
    </location>
</feature>
<dbReference type="InterPro" id="IPR010071">
    <property type="entry name" value="AA_adenyl_dom"/>
</dbReference>
<reference evidence="7" key="1">
    <citation type="submission" date="2021-02" db="EMBL/GenBank/DDBJ databases">
        <title>Psilocybe cubensis genome.</title>
        <authorList>
            <person name="Mckernan K.J."/>
            <person name="Crawford S."/>
            <person name="Trippe A."/>
            <person name="Kane L.T."/>
            <person name="Mclaughlin S."/>
        </authorList>
    </citation>
    <scope>NUCLEOTIDE SEQUENCE [LARGE SCALE GENOMIC DNA]</scope>
    <source>
        <strain evidence="7">MGC-MH-2018</strain>
    </source>
</reference>
<dbReference type="Gene3D" id="3.30.559.10">
    <property type="entry name" value="Chloramphenicol acetyltransferase-like domain"/>
    <property type="match status" value="3"/>
</dbReference>
<dbReference type="InterPro" id="IPR000873">
    <property type="entry name" value="AMP-dep_synth/lig_dom"/>
</dbReference>
<dbReference type="EMBL" id="JAFIQS010000003">
    <property type="protein sequence ID" value="KAG5171772.1"/>
    <property type="molecule type" value="Genomic_DNA"/>
</dbReference>
<dbReference type="PROSITE" id="PS00455">
    <property type="entry name" value="AMP_BINDING"/>
    <property type="match status" value="1"/>
</dbReference>
<dbReference type="FunFam" id="3.40.50.980:FF:000001">
    <property type="entry name" value="Non-ribosomal peptide synthetase"/>
    <property type="match status" value="1"/>
</dbReference>
<evidence type="ECO:0000313" key="7">
    <source>
        <dbReference type="EMBL" id="KAG5171772.1"/>
    </source>
</evidence>
<dbReference type="InterPro" id="IPR023213">
    <property type="entry name" value="CAT-like_dom_sf"/>
</dbReference>
<dbReference type="PANTHER" id="PTHR45527">
    <property type="entry name" value="NONRIBOSOMAL PEPTIDE SYNTHETASE"/>
    <property type="match status" value="1"/>
</dbReference>
<dbReference type="InterPro" id="IPR020845">
    <property type="entry name" value="AMP-binding_CS"/>
</dbReference>
<dbReference type="Gene3D" id="3.40.50.12780">
    <property type="entry name" value="N-terminal domain of ligase-like"/>
    <property type="match status" value="1"/>
</dbReference>
<dbReference type="GO" id="GO:0005737">
    <property type="term" value="C:cytoplasm"/>
    <property type="evidence" value="ECO:0007669"/>
    <property type="project" value="TreeGrafter"/>
</dbReference>
<evidence type="ECO:0000259" key="6">
    <source>
        <dbReference type="PROSITE" id="PS50075"/>
    </source>
</evidence>
<dbReference type="GO" id="GO:0016874">
    <property type="term" value="F:ligase activity"/>
    <property type="evidence" value="ECO:0007669"/>
    <property type="project" value="UniProtKB-KW"/>
</dbReference>
<keyword evidence="4" id="KW-0511">Multifunctional enzyme</keyword>
<dbReference type="InterPro" id="IPR006162">
    <property type="entry name" value="Ppantetheine_attach_site"/>
</dbReference>
<feature type="region of interest" description="Disordered" evidence="5">
    <location>
        <begin position="19"/>
        <end position="40"/>
    </location>
</feature>
<dbReference type="Gene3D" id="3.30.300.30">
    <property type="match status" value="1"/>
</dbReference>
<gene>
    <name evidence="7" type="ORF">JR316_003860</name>
</gene>
<dbReference type="PROSITE" id="PS00012">
    <property type="entry name" value="PHOSPHOPANTETHEINE"/>
    <property type="match status" value="2"/>
</dbReference>
<keyword evidence="2" id="KW-0597">Phosphoprotein</keyword>
<organism evidence="7">
    <name type="scientific">Psilocybe cubensis</name>
    <name type="common">Psychedelic mushroom</name>
    <name type="synonym">Stropharia cubensis</name>
    <dbReference type="NCBI Taxonomy" id="181762"/>
    <lineage>
        <taxon>Eukaryota</taxon>
        <taxon>Fungi</taxon>
        <taxon>Dikarya</taxon>
        <taxon>Basidiomycota</taxon>
        <taxon>Agaricomycotina</taxon>
        <taxon>Agaricomycetes</taxon>
        <taxon>Agaricomycetidae</taxon>
        <taxon>Agaricales</taxon>
        <taxon>Agaricineae</taxon>
        <taxon>Strophariaceae</taxon>
        <taxon>Psilocybe</taxon>
    </lineage>
</organism>
<dbReference type="PROSITE" id="PS50075">
    <property type="entry name" value="CARRIER"/>
    <property type="match status" value="2"/>
</dbReference>
<feature type="domain" description="Carrier" evidence="6">
    <location>
        <begin position="1327"/>
        <end position="1400"/>
    </location>
</feature>
<dbReference type="Gene3D" id="3.30.559.30">
    <property type="entry name" value="Nonribosomal peptide synthetase, condensation domain"/>
    <property type="match status" value="3"/>
</dbReference>
<sequence length="2431" mass="271376">MSPLDGYSFAEWPNLSGDRSPAKNTYTTSQPVSHSEDGISKNETTNTSVILLAIARVIGVYCGISDVLIAVKMGHHGNISLVRIMWNEDDTWAAAKVKVDHAVHNGLNEPLSLSNARRHLSLDDNQCPYVVLCTFDQSFRTPDVQDTPIFSYTSQDSIIHLSASNATMHPTVATQVLLQVVGFIRQGSESPLLSLASTPSFTSDLMSIFERGSVEDVTLSYSHISAVSFAPDFLAQRAIDMPLAIAVCWYPELSLDSSEFAYENMSYIEFHRKSNQVARWLLRLGLQPEDRIAVCLDRNLHFHTSMMGIMRAGGCYVPIDPELPLERKLYIAKDANATFVLTSSEIASPDVFGTRTIYIEDDVSQSQILQESDEDLNCMKSDGLAYLLYTSGTTGNPKGCLLTHHGLAQAILALSSTAADVRMKNIHNGRYLAVASIAFDVHLGETIVPLALGMPLLSARRTQLLENLPCYVKKLGITHLGIVPSLIEATLNASQSGTDGSETVLRYIASGGEKMSDSILDKWADHPYVRLANFYGPSEVTIGCCARYMTSRTPKANIGRPFANVSGYVVDPNMNILLRGGVGELVVEGPLVGRGYHGRPDITGKVFLEWPRKGCWAYRTGDLVRMMPDSTIEILGRIDTQIKLRGVRIESEGISAIVRKAILPTDTIALDATTVLAKHPAINVDQLVSFFTWDNTVTISTRKSQKPSLCDPPPDFIKKIKAKCEIELPSYMRPSHFIPLNWLPLSSNGKTDAKVLIELFKKLGVEEIARLSAIQEVQEARSCTDMEIKVFEVLQNHVAMKFDNPHPGINIFESGLDSMGVIRFTSELMDVFKVKVAAANVMKAPSIRDIASYITTAVDADRPRRDIIFNIPAIDEIYSTYIAESIENVLPPFTIQEGVLSRSADQNTLYVQHVIISCKPAVSIPLLQRAWKTVVDRNQILRTIFHFGRTLSQVVLNPQSCSLNWSQKELFMLAQNTSFSQYFMAQEASLIAKQVNETISTVSPYRLSAYQANDRIYLVLSIHHALFDGISLPMLFEQVERSYLGLELSPTATISDLLQQITAVDYDMARAFWKNYFTDYVWPLSMLYPKGVYTTQQLTLPLKSPLSLIKKLAASQRVTMQALFTCAFGHLLARKVYKQKDVVFGVLRSGRLLPVDYIEKTVCPLVSILPVRVDFGGKHMLLQAIQDDISSTIEYEHIPLGKIQGWIRPNVALFEALFSVSVNESPQSELWDVIESEPPEADYPLAVEIVIEPSTDSVTLKARWMDEGLPDSPNTWLCDFENVVKSLADNPSPYLFHSLQHLPRSSQNPRNEQENECPTIDHSCLDAALIRGLRTIISDFMGFNPLILTPTISLISMGLDSIKSVGLAKFLTKHGFPMTSTDILRNATLNELASCIENKRVLKDDLPAITMPDISQTVLSEANFNDIKLSKEDVEFFPTTALQAGMLSQTVNSNGQLYIHSFPLRITGPVDAKKMRNAWEKAVETFAILRTSFHFSTESGVWIQAVHSSSLLDWETISVASTQDYQRELKSFLSSIDLGDETCFTRPPFWVRFFEIKSSASQPLSFLVLVLHHSLYDGISIGKLVQAVEHLYSNISIPPVVQFHELLPQFLHHEQEGTSFWVDRVRLYKPKPLRQLHPSSSANTSATVEKIIELDSSRVTEVLRQACVTIQCLCQAAWAKVLSKYTKSSDIVFGHTISGRSIPGAEDVIGPVLNTIPCCIRIEGKARNIELLKSIHQSNLDALQWQQASARAIQKVLGVENLWDSLFLFQQAASYSGSNSKISWAFDEEIIVDEAKYPLNVEIIRRDSDIIIRCASHPSFINQTNINLLVDDFRTFLLDILNNLHASALEGIILTEDASSNQIKSKDGFDKQNFDQDCGPDSMPSSTPPIAFAYKPILMGITNAPSSLIQPETPLSTLGVDSIMAIQIVGKFRQNGMKIVASDVIASKTIGEMLAKASPLKPTSVDAKTFVNMAISDKERAVILSQIGDLSQNIENITVVSSGMKWLIGAWQKSLRTRYQHVFPFQLPKNLDIAKMRESWSSLLQRHPILRSTFTFAKGYQEPRLVTFKSFGGSWSEEYVPDEVFFRSIISRMKDMVSNPPSLALPPSRALLFHSTQHYYLILHLHHFQYDAWSLQLLLHDLSRLYRDLEPTTSSNLQGFLEFYSIKADQSKEQRKYWRSHFPSQFQPTLFPALNPKARQCYSKERLIRTNQECITNVKKCEERARILGLSLQSVFLACWASMQASISSSSSSTFGVWHSGRTGTLDDIANLAVPCMNVLPLHVPHVDQSSVLQIARWISSHLPTRTSVIEQSDLVHLNELVGLKNKPICNVFVNIVKVAPDTDAQDPIIEPVYAPYFVPETVTMEDDIYGIEWDITKLMNDDIMVDISTLTRMDSVMMSIDAAPHMMDATQADALMRRWANSVEGCLGIL</sequence>
<dbReference type="Pfam" id="PF00550">
    <property type="entry name" value="PP-binding"/>
    <property type="match status" value="3"/>
</dbReference>
<dbReference type="InterPro" id="IPR001242">
    <property type="entry name" value="Condensation_dom"/>
</dbReference>
<dbReference type="NCBIfam" id="TIGR01733">
    <property type="entry name" value="AA-adenyl-dom"/>
    <property type="match status" value="1"/>
</dbReference>
<evidence type="ECO:0000256" key="4">
    <source>
        <dbReference type="ARBA" id="ARBA00023268"/>
    </source>
</evidence>
<dbReference type="GO" id="GO:0031177">
    <property type="term" value="F:phosphopantetheine binding"/>
    <property type="evidence" value="ECO:0007669"/>
    <property type="project" value="TreeGrafter"/>
</dbReference>
<dbReference type="InterPro" id="IPR036736">
    <property type="entry name" value="ACP-like_sf"/>
</dbReference>
<keyword evidence="1" id="KW-0596">Phosphopantetheine</keyword>
<evidence type="ECO:0000256" key="2">
    <source>
        <dbReference type="ARBA" id="ARBA00022553"/>
    </source>
</evidence>
<dbReference type="SUPFAM" id="SSF47336">
    <property type="entry name" value="ACP-like"/>
    <property type="match status" value="3"/>
</dbReference>
<name>A0A8H7Y2T1_PSICU</name>
<dbReference type="SUPFAM" id="SSF56801">
    <property type="entry name" value="Acetyl-CoA synthetase-like"/>
    <property type="match status" value="1"/>
</dbReference>
<evidence type="ECO:0000256" key="5">
    <source>
        <dbReference type="SAM" id="MobiDB-lite"/>
    </source>
</evidence>
<dbReference type="Pfam" id="PF00501">
    <property type="entry name" value="AMP-binding"/>
    <property type="match status" value="1"/>
</dbReference>
<dbReference type="Gene3D" id="1.10.1200.10">
    <property type="entry name" value="ACP-like"/>
    <property type="match status" value="3"/>
</dbReference>
<dbReference type="OrthoDB" id="416786at2759"/>
<evidence type="ECO:0000256" key="1">
    <source>
        <dbReference type="ARBA" id="ARBA00022450"/>
    </source>
</evidence>
<protein>
    <recommendedName>
        <fullName evidence="6">Carrier domain-containing protein</fullName>
    </recommendedName>
</protein>
<accession>A0A8H7Y2T1</accession>
<proteinExistence type="predicted"/>
<dbReference type="GO" id="GO:0043041">
    <property type="term" value="P:amino acid activation for nonribosomal peptide biosynthetic process"/>
    <property type="evidence" value="ECO:0007669"/>
    <property type="project" value="TreeGrafter"/>
</dbReference>
<dbReference type="GO" id="GO:0044550">
    <property type="term" value="P:secondary metabolite biosynthetic process"/>
    <property type="evidence" value="ECO:0007669"/>
    <property type="project" value="TreeGrafter"/>
</dbReference>
<evidence type="ECO:0000256" key="3">
    <source>
        <dbReference type="ARBA" id="ARBA00022598"/>
    </source>
</evidence>
<dbReference type="InterPro" id="IPR009081">
    <property type="entry name" value="PP-bd_ACP"/>
</dbReference>
<dbReference type="InterPro" id="IPR045851">
    <property type="entry name" value="AMP-bd_C_sf"/>
</dbReference>
<keyword evidence="3" id="KW-0436">Ligase</keyword>
<dbReference type="PANTHER" id="PTHR45527:SF1">
    <property type="entry name" value="FATTY ACID SYNTHASE"/>
    <property type="match status" value="1"/>
</dbReference>